<evidence type="ECO:0000313" key="1">
    <source>
        <dbReference type="EMBL" id="KAG5976915.1"/>
    </source>
</evidence>
<sequence length="62" mass="6722">MADLTEDERVIISETPLGHSLDDVREALRNAEGDAQGEAWLEAVSELVTALLASRACRRLAS</sequence>
<proteinExistence type="predicted"/>
<organism evidence="1 2">
    <name type="scientific">Claviceps arundinis</name>
    <dbReference type="NCBI Taxonomy" id="1623583"/>
    <lineage>
        <taxon>Eukaryota</taxon>
        <taxon>Fungi</taxon>
        <taxon>Dikarya</taxon>
        <taxon>Ascomycota</taxon>
        <taxon>Pezizomycotina</taxon>
        <taxon>Sordariomycetes</taxon>
        <taxon>Hypocreomycetidae</taxon>
        <taxon>Hypocreales</taxon>
        <taxon>Clavicipitaceae</taxon>
        <taxon>Claviceps</taxon>
    </lineage>
</organism>
<accession>A0A9P7STQ0</accession>
<feature type="non-terminal residue" evidence="1">
    <location>
        <position position="62"/>
    </location>
</feature>
<protein>
    <submittedName>
        <fullName evidence="1">Uncharacterized protein</fullName>
    </submittedName>
</protein>
<reference evidence="1" key="1">
    <citation type="journal article" date="2020" name="bioRxiv">
        <title>Whole genome comparisons of ergot fungi reveals the divergence and evolution of species within the genus Claviceps are the result of varying mechanisms driving genome evolution and host range expansion.</title>
        <authorList>
            <person name="Wyka S.A."/>
            <person name="Mondo S.J."/>
            <person name="Liu M."/>
            <person name="Dettman J."/>
            <person name="Nalam V."/>
            <person name="Broders K.D."/>
        </authorList>
    </citation>
    <scope>NUCLEOTIDE SEQUENCE</scope>
    <source>
        <strain evidence="1">CCC 1102</strain>
    </source>
</reference>
<name>A0A9P7STQ0_9HYPO</name>
<gene>
    <name evidence="1" type="ORF">E4U56_001161</name>
</gene>
<dbReference type="Proteomes" id="UP000784919">
    <property type="component" value="Unassembled WGS sequence"/>
</dbReference>
<evidence type="ECO:0000313" key="2">
    <source>
        <dbReference type="Proteomes" id="UP000784919"/>
    </source>
</evidence>
<dbReference type="EMBL" id="SRPS01000013">
    <property type="protein sequence ID" value="KAG5976915.1"/>
    <property type="molecule type" value="Genomic_DNA"/>
</dbReference>
<dbReference type="AlphaFoldDB" id="A0A9P7STQ0"/>
<comment type="caution">
    <text evidence="1">The sequence shown here is derived from an EMBL/GenBank/DDBJ whole genome shotgun (WGS) entry which is preliminary data.</text>
</comment>